<evidence type="ECO:0000256" key="5">
    <source>
        <dbReference type="PROSITE-ProRule" id="PRU00023"/>
    </source>
</evidence>
<keyword evidence="3" id="KW-0378">Hydrolase</keyword>
<evidence type="ECO:0000313" key="8">
    <source>
        <dbReference type="WBParaSite" id="HPBE_0000098601-mRNA-1"/>
    </source>
</evidence>
<dbReference type="GO" id="GO:0006537">
    <property type="term" value="P:glutamate biosynthetic process"/>
    <property type="evidence" value="ECO:0007669"/>
    <property type="project" value="TreeGrafter"/>
</dbReference>
<dbReference type="Pfam" id="PF12796">
    <property type="entry name" value="Ank_2"/>
    <property type="match status" value="1"/>
</dbReference>
<dbReference type="InterPro" id="IPR002110">
    <property type="entry name" value="Ankyrin_rpt"/>
</dbReference>
<dbReference type="AlphaFoldDB" id="A0A183F494"/>
<dbReference type="InterPro" id="IPR015868">
    <property type="entry name" value="Glutaminase"/>
</dbReference>
<dbReference type="GO" id="GO:0004359">
    <property type="term" value="F:glutaminase activity"/>
    <property type="evidence" value="ECO:0007669"/>
    <property type="project" value="UniProtKB-EC"/>
</dbReference>
<sequence length="157" mass="17646">MAVTCSCLPGVCPITNEKCIDSNPCRDVLSLMYSCGMYDASGQFSFSKLIAKFNFHNYDCLLHTTTSKIDPRRRDHRERDCGAPALYVARSRDMVALRRLYMQGVDLSACDYDRRTPLHVAASEGDLNMVKFLVNVAKVDVDARDRYARIEIGAHDG</sequence>
<keyword evidence="5" id="KW-0040">ANK repeat</keyword>
<dbReference type="OrthoDB" id="9995210at2759"/>
<evidence type="ECO:0000313" key="6">
    <source>
        <dbReference type="EMBL" id="VDO19369.1"/>
    </source>
</evidence>
<dbReference type="SUPFAM" id="SSF48403">
    <property type="entry name" value="Ankyrin repeat"/>
    <property type="match status" value="1"/>
</dbReference>
<accession>A0A3P7TGY4</accession>
<dbReference type="PROSITE" id="PS50297">
    <property type="entry name" value="ANK_REP_REGION"/>
    <property type="match status" value="1"/>
</dbReference>
<dbReference type="Gene3D" id="1.25.40.20">
    <property type="entry name" value="Ankyrin repeat-containing domain"/>
    <property type="match status" value="1"/>
</dbReference>
<organism evidence="7 8">
    <name type="scientific">Heligmosomoides polygyrus</name>
    <name type="common">Parasitic roundworm</name>
    <dbReference type="NCBI Taxonomy" id="6339"/>
    <lineage>
        <taxon>Eukaryota</taxon>
        <taxon>Metazoa</taxon>
        <taxon>Ecdysozoa</taxon>
        <taxon>Nematoda</taxon>
        <taxon>Chromadorea</taxon>
        <taxon>Rhabditida</taxon>
        <taxon>Rhabditina</taxon>
        <taxon>Rhabditomorpha</taxon>
        <taxon>Strongyloidea</taxon>
        <taxon>Heligmosomidae</taxon>
        <taxon>Heligmosomoides</taxon>
    </lineage>
</organism>
<comment type="similarity">
    <text evidence="1">Belongs to the glutaminase family.</text>
</comment>
<evidence type="ECO:0000256" key="4">
    <source>
        <dbReference type="ARBA" id="ARBA00049534"/>
    </source>
</evidence>
<dbReference type="EC" id="3.5.1.2" evidence="2"/>
<keyword evidence="7" id="KW-1185">Reference proteome</keyword>
<dbReference type="SMART" id="SM00248">
    <property type="entry name" value="ANK"/>
    <property type="match status" value="1"/>
</dbReference>
<comment type="catalytic activity">
    <reaction evidence="4">
        <text>L-glutamine + H2O = L-glutamate + NH4(+)</text>
        <dbReference type="Rhea" id="RHEA:15889"/>
        <dbReference type="ChEBI" id="CHEBI:15377"/>
        <dbReference type="ChEBI" id="CHEBI:28938"/>
        <dbReference type="ChEBI" id="CHEBI:29985"/>
        <dbReference type="ChEBI" id="CHEBI:58359"/>
        <dbReference type="EC" id="3.5.1.2"/>
    </reaction>
</comment>
<dbReference type="InterPro" id="IPR012338">
    <property type="entry name" value="Beta-lactam/transpept-like"/>
</dbReference>
<dbReference type="InterPro" id="IPR036770">
    <property type="entry name" value="Ankyrin_rpt-contain_sf"/>
</dbReference>
<dbReference type="Pfam" id="PF04960">
    <property type="entry name" value="Glutaminase"/>
    <property type="match status" value="1"/>
</dbReference>
<dbReference type="PANTHER" id="PTHR12544">
    <property type="entry name" value="GLUTAMINASE"/>
    <property type="match status" value="1"/>
</dbReference>
<dbReference type="PANTHER" id="PTHR12544:SF7">
    <property type="entry name" value="GLUTAMINASE 2-RELATED"/>
    <property type="match status" value="1"/>
</dbReference>
<evidence type="ECO:0000256" key="2">
    <source>
        <dbReference type="ARBA" id="ARBA00012918"/>
    </source>
</evidence>
<evidence type="ECO:0000256" key="1">
    <source>
        <dbReference type="ARBA" id="ARBA00011076"/>
    </source>
</evidence>
<reference evidence="8" key="2">
    <citation type="submission" date="2019-09" db="UniProtKB">
        <authorList>
            <consortium name="WormBaseParasite"/>
        </authorList>
    </citation>
    <scope>IDENTIFICATION</scope>
</reference>
<reference evidence="6 7" key="1">
    <citation type="submission" date="2018-11" db="EMBL/GenBank/DDBJ databases">
        <authorList>
            <consortium name="Pathogen Informatics"/>
        </authorList>
    </citation>
    <scope>NUCLEOTIDE SEQUENCE [LARGE SCALE GENOMIC DNA]</scope>
</reference>
<evidence type="ECO:0000256" key="3">
    <source>
        <dbReference type="ARBA" id="ARBA00022801"/>
    </source>
</evidence>
<name>A0A183F494_HELPZ</name>
<protein>
    <recommendedName>
        <fullName evidence="2">glutaminase</fullName>
        <ecNumber evidence="2">3.5.1.2</ecNumber>
    </recommendedName>
</protein>
<dbReference type="EMBL" id="UZAH01000923">
    <property type="protein sequence ID" value="VDO19369.1"/>
    <property type="molecule type" value="Genomic_DNA"/>
</dbReference>
<accession>A0A183F494</accession>
<dbReference type="WBParaSite" id="HPBE_0000098601-mRNA-1">
    <property type="protein sequence ID" value="HPBE_0000098601-mRNA-1"/>
    <property type="gene ID" value="HPBE_0000098601"/>
</dbReference>
<feature type="repeat" description="ANK" evidence="5">
    <location>
        <begin position="113"/>
        <end position="135"/>
    </location>
</feature>
<proteinExistence type="inferred from homology"/>
<dbReference type="PROSITE" id="PS50088">
    <property type="entry name" value="ANK_REPEAT"/>
    <property type="match status" value="1"/>
</dbReference>
<dbReference type="Gene3D" id="3.40.710.10">
    <property type="entry name" value="DD-peptidase/beta-lactamase superfamily"/>
    <property type="match status" value="1"/>
</dbReference>
<gene>
    <name evidence="6" type="ORF">HPBE_LOCUS987</name>
</gene>
<dbReference type="GO" id="GO:0006543">
    <property type="term" value="P:L-glutamine catabolic process"/>
    <property type="evidence" value="ECO:0007669"/>
    <property type="project" value="TreeGrafter"/>
</dbReference>
<dbReference type="SUPFAM" id="SSF56601">
    <property type="entry name" value="beta-lactamase/transpeptidase-like"/>
    <property type="match status" value="1"/>
</dbReference>
<evidence type="ECO:0000313" key="7">
    <source>
        <dbReference type="Proteomes" id="UP000050761"/>
    </source>
</evidence>
<dbReference type="Proteomes" id="UP000050761">
    <property type="component" value="Unassembled WGS sequence"/>
</dbReference>